<feature type="domain" description="DUF1330" evidence="1">
    <location>
        <begin position="48"/>
        <end position="123"/>
    </location>
</feature>
<keyword evidence="3" id="KW-1185">Reference proteome</keyword>
<dbReference type="AlphaFoldDB" id="A0A919E7G3"/>
<dbReference type="PANTHER" id="PTHR40257:SF1">
    <property type="entry name" value="DUF1330 DOMAIN-CONTAINING PROTEIN"/>
    <property type="match status" value="1"/>
</dbReference>
<reference evidence="2" key="2">
    <citation type="submission" date="2020-09" db="EMBL/GenBank/DDBJ databases">
        <authorList>
            <person name="Sun Q."/>
            <person name="Kim S."/>
        </authorList>
    </citation>
    <scope>NUCLEOTIDE SEQUENCE</scope>
    <source>
        <strain evidence="2">KCTC 42590</strain>
    </source>
</reference>
<proteinExistence type="predicted"/>
<dbReference type="RefSeq" id="WP_191252884.1">
    <property type="nucleotide sequence ID" value="NZ_BNCI01000002.1"/>
</dbReference>
<evidence type="ECO:0000259" key="1">
    <source>
        <dbReference type="Pfam" id="PF07045"/>
    </source>
</evidence>
<dbReference type="Pfam" id="PF07045">
    <property type="entry name" value="DUF1330"/>
    <property type="match status" value="1"/>
</dbReference>
<accession>A0A919E7G3</accession>
<evidence type="ECO:0000313" key="3">
    <source>
        <dbReference type="Proteomes" id="UP000630923"/>
    </source>
</evidence>
<dbReference type="InterPro" id="IPR010753">
    <property type="entry name" value="DUF1330"/>
</dbReference>
<dbReference type="SUPFAM" id="SSF54909">
    <property type="entry name" value="Dimeric alpha+beta barrel"/>
    <property type="match status" value="1"/>
</dbReference>
<gene>
    <name evidence="2" type="ORF">GCM10017044_21740</name>
</gene>
<protein>
    <recommendedName>
        <fullName evidence="1">DUF1330 domain-containing protein</fullName>
    </recommendedName>
</protein>
<dbReference type="Proteomes" id="UP000630923">
    <property type="component" value="Unassembled WGS sequence"/>
</dbReference>
<organism evidence="2 3">
    <name type="scientific">Kordiimonas sediminis</name>
    <dbReference type="NCBI Taxonomy" id="1735581"/>
    <lineage>
        <taxon>Bacteria</taxon>
        <taxon>Pseudomonadati</taxon>
        <taxon>Pseudomonadota</taxon>
        <taxon>Alphaproteobacteria</taxon>
        <taxon>Kordiimonadales</taxon>
        <taxon>Kordiimonadaceae</taxon>
        <taxon>Kordiimonas</taxon>
    </lineage>
</organism>
<comment type="caution">
    <text evidence="2">The sequence shown here is derived from an EMBL/GenBank/DDBJ whole genome shotgun (WGS) entry which is preliminary data.</text>
</comment>
<dbReference type="InterPro" id="IPR011008">
    <property type="entry name" value="Dimeric_a/b-barrel"/>
</dbReference>
<dbReference type="Gene3D" id="3.30.70.100">
    <property type="match status" value="1"/>
</dbReference>
<sequence length="139" mass="15794">MKRTPYIDPEREQFEVFKNLPRDEPIHMLNLIKFKDKATYEDGRDMSGADAYAAYGRESGPVFSRVGGKIIWRGIPQVMLIGPDHMVWDQIFVAWYPHAGAFLEMVTDPAYKIAVKHRQAGVEDSRLIRCSGSDVGSSF</sequence>
<name>A0A919E7G3_9PROT</name>
<evidence type="ECO:0000313" key="2">
    <source>
        <dbReference type="EMBL" id="GHF26438.1"/>
    </source>
</evidence>
<reference evidence="2" key="1">
    <citation type="journal article" date="2014" name="Int. J. Syst. Evol. Microbiol.">
        <title>Complete genome sequence of Corynebacterium casei LMG S-19264T (=DSM 44701T), isolated from a smear-ripened cheese.</title>
        <authorList>
            <consortium name="US DOE Joint Genome Institute (JGI-PGF)"/>
            <person name="Walter F."/>
            <person name="Albersmeier A."/>
            <person name="Kalinowski J."/>
            <person name="Ruckert C."/>
        </authorList>
    </citation>
    <scope>NUCLEOTIDE SEQUENCE</scope>
    <source>
        <strain evidence="2">KCTC 42590</strain>
    </source>
</reference>
<dbReference type="EMBL" id="BNCI01000002">
    <property type="protein sequence ID" value="GHF26438.1"/>
    <property type="molecule type" value="Genomic_DNA"/>
</dbReference>
<dbReference type="PANTHER" id="PTHR40257">
    <property type="match status" value="1"/>
</dbReference>